<dbReference type="GO" id="GO:0032993">
    <property type="term" value="C:protein-DNA complex"/>
    <property type="evidence" value="ECO:0007669"/>
    <property type="project" value="TreeGrafter"/>
</dbReference>
<dbReference type="AlphaFoldDB" id="A0A2A4AHD8"/>
<accession>A0A2A4AHD8</accession>
<evidence type="ECO:0000256" key="2">
    <source>
        <dbReference type="ARBA" id="ARBA00023015"/>
    </source>
</evidence>
<dbReference type="PANTHER" id="PTHR30346">
    <property type="entry name" value="TRANSCRIPTIONAL DUAL REGULATOR HCAR-RELATED"/>
    <property type="match status" value="1"/>
</dbReference>
<keyword evidence="4" id="KW-0010">Activator</keyword>
<proteinExistence type="inferred from homology"/>
<comment type="caution">
    <text evidence="8">The sequence shown here is derived from an EMBL/GenBank/DDBJ whole genome shotgun (WGS) entry which is preliminary data.</text>
</comment>
<feature type="domain" description="LysR substrate-binding" evidence="7">
    <location>
        <begin position="27"/>
        <end position="182"/>
    </location>
</feature>
<evidence type="ECO:0000256" key="1">
    <source>
        <dbReference type="ARBA" id="ARBA00009437"/>
    </source>
</evidence>
<feature type="compositionally biased region" description="Basic residues" evidence="6">
    <location>
        <begin position="252"/>
        <end position="264"/>
    </location>
</feature>
<dbReference type="InterPro" id="IPR005119">
    <property type="entry name" value="LysR_subst-bd"/>
</dbReference>
<feature type="compositionally biased region" description="Basic and acidic residues" evidence="6">
    <location>
        <begin position="197"/>
        <end position="212"/>
    </location>
</feature>
<comment type="similarity">
    <text evidence="1">Belongs to the LysR transcriptional regulatory family.</text>
</comment>
<evidence type="ECO:0000256" key="4">
    <source>
        <dbReference type="ARBA" id="ARBA00023159"/>
    </source>
</evidence>
<dbReference type="CDD" id="cd05466">
    <property type="entry name" value="PBP2_LTTR_substrate"/>
    <property type="match status" value="1"/>
</dbReference>
<evidence type="ECO:0000256" key="5">
    <source>
        <dbReference type="ARBA" id="ARBA00023163"/>
    </source>
</evidence>
<organism evidence="8 9">
    <name type="scientific">Corynebacterium accolens</name>
    <dbReference type="NCBI Taxonomy" id="38284"/>
    <lineage>
        <taxon>Bacteria</taxon>
        <taxon>Bacillati</taxon>
        <taxon>Actinomycetota</taxon>
        <taxon>Actinomycetes</taxon>
        <taxon>Mycobacteriales</taxon>
        <taxon>Corynebacteriaceae</taxon>
        <taxon>Corynebacterium</taxon>
    </lineage>
</organism>
<gene>
    <name evidence="8" type="ORF">COM45_05165</name>
</gene>
<feature type="compositionally biased region" description="Low complexity" evidence="6">
    <location>
        <begin position="224"/>
        <end position="235"/>
    </location>
</feature>
<evidence type="ECO:0000313" key="8">
    <source>
        <dbReference type="EMBL" id="PCC83185.1"/>
    </source>
</evidence>
<evidence type="ECO:0000256" key="6">
    <source>
        <dbReference type="SAM" id="MobiDB-lite"/>
    </source>
</evidence>
<dbReference type="GO" id="GO:0003677">
    <property type="term" value="F:DNA binding"/>
    <property type="evidence" value="ECO:0007669"/>
    <property type="project" value="UniProtKB-KW"/>
</dbReference>
<reference evidence="8 9" key="1">
    <citation type="submission" date="2017-09" db="EMBL/GenBank/DDBJ databases">
        <title>Draft Genome Sequence of Corynebacterium accolens AH4003.</title>
        <authorList>
            <person name="Chen Y."/>
            <person name="Oosthuysen W.F."/>
            <person name="Kelley S."/>
            <person name="Horswill A."/>
        </authorList>
    </citation>
    <scope>NUCLEOTIDE SEQUENCE [LARGE SCALE GENOMIC DNA]</scope>
    <source>
        <strain evidence="8 9">AH4003</strain>
    </source>
</reference>
<evidence type="ECO:0000259" key="7">
    <source>
        <dbReference type="Pfam" id="PF03466"/>
    </source>
</evidence>
<dbReference type="Pfam" id="PF03466">
    <property type="entry name" value="LysR_substrate"/>
    <property type="match status" value="1"/>
</dbReference>
<keyword evidence="3" id="KW-0238">DNA-binding</keyword>
<dbReference type="PANTHER" id="PTHR30346:SF0">
    <property type="entry name" value="HCA OPERON TRANSCRIPTIONAL ACTIVATOR HCAR"/>
    <property type="match status" value="1"/>
</dbReference>
<protein>
    <submittedName>
        <fullName evidence="8">LysR family transcriptional regulator</fullName>
    </submittedName>
</protein>
<sequence length="264" mass="28683">MLRLVFATGTEPGKWFERYRSNPDYGELVTLDADDALATLLEGEADLALTRIPAEAADPRIDDSFHLVRLYEEAPGIAVPKDSVYAEVGEEIEPSDVSEEHLNYRIGDDAQVDVEAVRTGLQVVGANVGIVIAPRPLLKVLSKKQVVPLAFNDPTVARTAIALVWRKDRDGEDIQAFVGVAKGRTKNSSRGTAVKLSAREKSKAKQARREAAAKGQGGQGKGQQSGQKTTSSRSRSGNKRAVQGRKTNPLPKSKKSSQRGKRRK</sequence>
<dbReference type="GO" id="GO:0003700">
    <property type="term" value="F:DNA-binding transcription factor activity"/>
    <property type="evidence" value="ECO:0007669"/>
    <property type="project" value="TreeGrafter"/>
</dbReference>
<evidence type="ECO:0000256" key="3">
    <source>
        <dbReference type="ARBA" id="ARBA00023125"/>
    </source>
</evidence>
<dbReference type="SUPFAM" id="SSF53850">
    <property type="entry name" value="Periplasmic binding protein-like II"/>
    <property type="match status" value="1"/>
</dbReference>
<feature type="region of interest" description="Disordered" evidence="6">
    <location>
        <begin position="184"/>
        <end position="264"/>
    </location>
</feature>
<name>A0A2A4AHD8_9CORY</name>
<dbReference type="Proteomes" id="UP000218690">
    <property type="component" value="Unassembled WGS sequence"/>
</dbReference>
<evidence type="ECO:0000313" key="9">
    <source>
        <dbReference type="Proteomes" id="UP000218690"/>
    </source>
</evidence>
<dbReference type="EMBL" id="NWBP01000016">
    <property type="protein sequence ID" value="PCC83185.1"/>
    <property type="molecule type" value="Genomic_DNA"/>
</dbReference>
<keyword evidence="2" id="KW-0805">Transcription regulation</keyword>
<keyword evidence="5" id="KW-0804">Transcription</keyword>